<name>A0A1H1NCS9_9ACTN</name>
<dbReference type="RefSeq" id="WP_157683167.1">
    <property type="nucleotide sequence ID" value="NZ_LT629772.1"/>
</dbReference>
<proteinExistence type="predicted"/>
<protein>
    <submittedName>
        <fullName evidence="2">Uncharacterized protein</fullName>
    </submittedName>
</protein>
<evidence type="ECO:0000313" key="3">
    <source>
        <dbReference type="Proteomes" id="UP000199103"/>
    </source>
</evidence>
<sequence>MINQWGLYAGLDSNEASVAQPAEPEPSRLLTMVVACIVAIAAVLAATVVLYRIG</sequence>
<organism evidence="2 3">
    <name type="scientific">Microlunatus soli</name>
    <dbReference type="NCBI Taxonomy" id="630515"/>
    <lineage>
        <taxon>Bacteria</taxon>
        <taxon>Bacillati</taxon>
        <taxon>Actinomycetota</taxon>
        <taxon>Actinomycetes</taxon>
        <taxon>Propionibacteriales</taxon>
        <taxon>Propionibacteriaceae</taxon>
        <taxon>Microlunatus</taxon>
    </lineage>
</organism>
<keyword evidence="1" id="KW-1133">Transmembrane helix</keyword>
<evidence type="ECO:0000313" key="2">
    <source>
        <dbReference type="EMBL" id="SDR96179.1"/>
    </source>
</evidence>
<accession>A0A1H1NCS9</accession>
<dbReference type="AlphaFoldDB" id="A0A1H1NCS9"/>
<keyword evidence="1" id="KW-0472">Membrane</keyword>
<feature type="transmembrane region" description="Helical" evidence="1">
    <location>
        <begin position="29"/>
        <end position="51"/>
    </location>
</feature>
<reference evidence="2 3" key="1">
    <citation type="submission" date="2016-10" db="EMBL/GenBank/DDBJ databases">
        <authorList>
            <person name="de Groot N.N."/>
        </authorList>
    </citation>
    <scope>NUCLEOTIDE SEQUENCE [LARGE SCALE GENOMIC DNA]</scope>
    <source>
        <strain evidence="2 3">DSM 21800</strain>
    </source>
</reference>
<evidence type="ECO:0000256" key="1">
    <source>
        <dbReference type="SAM" id="Phobius"/>
    </source>
</evidence>
<keyword evidence="1" id="KW-0812">Transmembrane</keyword>
<dbReference type="Proteomes" id="UP000199103">
    <property type="component" value="Chromosome I"/>
</dbReference>
<dbReference type="EMBL" id="LT629772">
    <property type="protein sequence ID" value="SDR96179.1"/>
    <property type="molecule type" value="Genomic_DNA"/>
</dbReference>
<keyword evidence="3" id="KW-1185">Reference proteome</keyword>
<gene>
    <name evidence="2" type="ORF">SAMN04489812_0455</name>
</gene>